<dbReference type="InterPro" id="IPR052915">
    <property type="entry name" value="RtcB-like"/>
</dbReference>
<keyword evidence="2 12" id="KW-0436">Ligase</keyword>
<evidence type="ECO:0000256" key="10">
    <source>
        <dbReference type="PIRSR" id="PIRSR601233-2"/>
    </source>
</evidence>
<dbReference type="OrthoDB" id="9802323at2"/>
<dbReference type="GO" id="GO:0006396">
    <property type="term" value="P:RNA processing"/>
    <property type="evidence" value="ECO:0007669"/>
    <property type="project" value="InterPro"/>
</dbReference>
<dbReference type="PANTHER" id="PTHR43749:SF2">
    <property type="entry name" value="RNA-SPLICING LIGASE RTCB"/>
    <property type="match status" value="1"/>
</dbReference>
<dbReference type="EC" id="6.5.1.8" evidence="1"/>
<evidence type="ECO:0000256" key="8">
    <source>
        <dbReference type="ARBA" id="ARBA00047746"/>
    </source>
</evidence>
<keyword evidence="6 10" id="KW-0342">GTP-binding</keyword>
<evidence type="ECO:0000256" key="1">
    <source>
        <dbReference type="ARBA" id="ARBA00012726"/>
    </source>
</evidence>
<dbReference type="STRING" id="1390249.BHU72_09205"/>
<feature type="binding site" evidence="11">
    <location>
        <position position="146"/>
    </location>
    <ligand>
        <name>Mn(2+)</name>
        <dbReference type="ChEBI" id="CHEBI:29035"/>
        <label>1</label>
    </ligand>
</feature>
<feature type="binding site" evidence="10">
    <location>
        <begin position="311"/>
        <end position="314"/>
    </location>
    <ligand>
        <name>GMP</name>
        <dbReference type="ChEBI" id="CHEBI:58115"/>
    </ligand>
</feature>
<feature type="binding site" evidence="10">
    <location>
        <begin position="145"/>
        <end position="149"/>
    </location>
    <ligand>
        <name>GMP</name>
        <dbReference type="ChEBI" id="CHEBI:58115"/>
    </ligand>
</feature>
<feature type="active site" description="GMP-histidine intermediate" evidence="9">
    <location>
        <position position="335"/>
    </location>
</feature>
<sequence>MLLLKGIYNSAKVYTDQIDETTQLQIIDLCNQEFFQDANIRIMPDCHAGMGCVIGTTMTICDKVVPNLVGVDIGCGMLVVNLGEIDIDFENVDRFIREQIPHGFQINQHPQIDFSKTIENIKCFREIPKSSKEFNRALGSLGGGNHFIEINCDDNNNKYLVIHSGSRNLGKQIATYYQNKAYQYHTGENELFEKEREELIRTFKEEGKRKEIQKALKALKEKYKRECIIPKDLCYLEGRLMEDYLHDMKIVQEYANKNREVIGRRIVNECLQLNFNNLHNFQTIHNYIDIENKILRKGAISAYKDEIVVIPINMRDGSIIAKGKGNPDWNYSAPHGAGRLMSRNVAKDHISIQDFQDSMAGIWSSSVREATLDEAPMAYKPIENILNNVSDTVEILQIIKPLYNFKSS</sequence>
<dbReference type="AlphaFoldDB" id="A0A1E5L3Y5"/>
<proteinExistence type="predicted"/>
<dbReference type="GO" id="GO:0003909">
    <property type="term" value="F:DNA ligase activity"/>
    <property type="evidence" value="ECO:0007669"/>
    <property type="project" value="TreeGrafter"/>
</dbReference>
<comment type="cofactor">
    <cofactor evidence="11">
        <name>Mn(2+)</name>
        <dbReference type="ChEBI" id="CHEBI:29035"/>
    </cofactor>
    <text evidence="11">Binds 2 manganese ions per subunit.</text>
</comment>
<evidence type="ECO:0000256" key="4">
    <source>
        <dbReference type="ARBA" id="ARBA00022741"/>
    </source>
</evidence>
<evidence type="ECO:0000313" key="12">
    <source>
        <dbReference type="EMBL" id="OEH84659.1"/>
    </source>
</evidence>
<evidence type="ECO:0000256" key="5">
    <source>
        <dbReference type="ARBA" id="ARBA00022800"/>
    </source>
</evidence>
<dbReference type="Pfam" id="PF01139">
    <property type="entry name" value="RtcB"/>
    <property type="match status" value="1"/>
</dbReference>
<comment type="catalytic activity">
    <reaction evidence="8">
        <text>a 3'-end 3'-phospho-ribonucleotide-RNA + a 5'-end dephospho-ribonucleoside-RNA + GTP = a ribonucleotidyl-ribonucleotide-RNA + GMP + diphosphate</text>
        <dbReference type="Rhea" id="RHEA:68076"/>
        <dbReference type="Rhea" id="RHEA-COMP:10463"/>
        <dbReference type="Rhea" id="RHEA-COMP:13936"/>
        <dbReference type="Rhea" id="RHEA-COMP:17355"/>
        <dbReference type="ChEBI" id="CHEBI:33019"/>
        <dbReference type="ChEBI" id="CHEBI:37565"/>
        <dbReference type="ChEBI" id="CHEBI:58115"/>
        <dbReference type="ChEBI" id="CHEBI:83062"/>
        <dbReference type="ChEBI" id="CHEBI:138284"/>
        <dbReference type="ChEBI" id="CHEBI:173118"/>
        <dbReference type="EC" id="6.5.1.8"/>
    </reaction>
</comment>
<feature type="binding site" evidence="11">
    <location>
        <position position="163"/>
    </location>
    <ligand>
        <name>Mn(2+)</name>
        <dbReference type="ChEBI" id="CHEBI:29035"/>
        <label>2</label>
    </ligand>
</feature>
<evidence type="ECO:0000313" key="13">
    <source>
        <dbReference type="Proteomes" id="UP000095255"/>
    </source>
</evidence>
<evidence type="ECO:0000256" key="2">
    <source>
        <dbReference type="ARBA" id="ARBA00022598"/>
    </source>
</evidence>
<dbReference type="SUPFAM" id="SSF103365">
    <property type="entry name" value="Hypothetical protein PH1602"/>
    <property type="match status" value="1"/>
</dbReference>
<dbReference type="GO" id="GO:0170057">
    <property type="term" value="F:RNA ligase (GTP) activity"/>
    <property type="evidence" value="ECO:0007669"/>
    <property type="project" value="UniProtKB-EC"/>
</dbReference>
<gene>
    <name evidence="12" type="ORF">BHU72_09205</name>
</gene>
<evidence type="ECO:0000256" key="9">
    <source>
        <dbReference type="PIRSR" id="PIRSR601233-1"/>
    </source>
</evidence>
<dbReference type="GO" id="GO:0006281">
    <property type="term" value="P:DNA repair"/>
    <property type="evidence" value="ECO:0007669"/>
    <property type="project" value="TreeGrafter"/>
</dbReference>
<keyword evidence="7 11" id="KW-0464">Manganese</keyword>
<dbReference type="InterPro" id="IPR001233">
    <property type="entry name" value="RtcB"/>
</dbReference>
<dbReference type="GO" id="GO:0042245">
    <property type="term" value="P:RNA repair"/>
    <property type="evidence" value="ECO:0007669"/>
    <property type="project" value="UniProtKB-KW"/>
</dbReference>
<evidence type="ECO:0000256" key="7">
    <source>
        <dbReference type="ARBA" id="ARBA00023211"/>
    </source>
</evidence>
<keyword evidence="13" id="KW-1185">Reference proteome</keyword>
<dbReference type="RefSeq" id="WP_069703086.1">
    <property type="nucleotide sequence ID" value="NZ_MJAT01000037.1"/>
</dbReference>
<dbReference type="InterPro" id="IPR036025">
    <property type="entry name" value="RtcB-like_sf"/>
</dbReference>
<dbReference type="GO" id="GO:0030145">
    <property type="term" value="F:manganese ion binding"/>
    <property type="evidence" value="ECO:0007669"/>
    <property type="project" value="TreeGrafter"/>
</dbReference>
<protein>
    <recommendedName>
        <fullName evidence="1">3'-phosphate/5'-hydroxy nucleic acid ligase</fullName>
        <ecNumber evidence="1">6.5.1.8</ecNumber>
    </recommendedName>
</protein>
<name>A0A1E5L3Y5_9FIRM</name>
<feature type="binding site" evidence="10">
    <location>
        <position position="318"/>
    </location>
    <ligand>
        <name>GMP</name>
        <dbReference type="ChEBI" id="CHEBI:58115"/>
    </ligand>
</feature>
<keyword evidence="3 11" id="KW-0479">Metal-binding</keyword>
<feature type="binding site" evidence="10">
    <location>
        <begin position="335"/>
        <end position="338"/>
    </location>
    <ligand>
        <name>GMP</name>
        <dbReference type="ChEBI" id="CHEBI:58115"/>
    </ligand>
</feature>
<accession>A0A1E5L3Y5</accession>
<dbReference type="EMBL" id="MJAT01000037">
    <property type="protein sequence ID" value="OEH84659.1"/>
    <property type="molecule type" value="Genomic_DNA"/>
</dbReference>
<keyword evidence="5" id="KW-0692">RNA repair</keyword>
<feature type="binding site" evidence="11">
    <location>
        <position position="72"/>
    </location>
    <ligand>
        <name>Mn(2+)</name>
        <dbReference type="ChEBI" id="CHEBI:29035"/>
        <label>1</label>
    </ligand>
</feature>
<evidence type="ECO:0000256" key="3">
    <source>
        <dbReference type="ARBA" id="ARBA00022723"/>
    </source>
</evidence>
<keyword evidence="4 10" id="KW-0547">Nucleotide-binding</keyword>
<dbReference type="PANTHER" id="PTHR43749">
    <property type="entry name" value="RNA-SPLICING LIGASE RTCB"/>
    <property type="match status" value="1"/>
</dbReference>
<organism evidence="12 13">
    <name type="scientific">Desulfuribacillus stibiiarsenatis</name>
    <dbReference type="NCBI Taxonomy" id="1390249"/>
    <lineage>
        <taxon>Bacteria</taxon>
        <taxon>Bacillati</taxon>
        <taxon>Bacillota</taxon>
        <taxon>Desulfuribacillia</taxon>
        <taxon>Desulfuribacillales</taxon>
        <taxon>Desulfuribacillaceae</taxon>
        <taxon>Desulfuribacillus</taxon>
    </lineage>
</organism>
<reference evidence="12 13" key="1">
    <citation type="submission" date="2016-09" db="EMBL/GenBank/DDBJ databases">
        <title>Desulfuribacillus arsenicus sp. nov., an obligately anaerobic, dissimilatory arsenic- and antimonate-reducing bacterium isolated from anoxic sediments.</title>
        <authorList>
            <person name="Abin C.A."/>
            <person name="Hollibaugh J.T."/>
        </authorList>
    </citation>
    <scope>NUCLEOTIDE SEQUENCE [LARGE SCALE GENOMIC DNA]</scope>
    <source>
        <strain evidence="12 13">MLFW-2</strain>
    </source>
</reference>
<comment type="caution">
    <text evidence="12">The sequence shown here is derived from an EMBL/GenBank/DDBJ whole genome shotgun (WGS) entry which is preliminary data.</text>
</comment>
<dbReference type="GO" id="GO:0005525">
    <property type="term" value="F:GTP binding"/>
    <property type="evidence" value="ECO:0007669"/>
    <property type="project" value="UniProtKB-KW"/>
</dbReference>
<dbReference type="Gene3D" id="3.90.1860.10">
    <property type="entry name" value="tRNA-splicing ligase RtcB"/>
    <property type="match status" value="1"/>
</dbReference>
<dbReference type="Proteomes" id="UP000095255">
    <property type="component" value="Unassembled WGS sequence"/>
</dbReference>
<evidence type="ECO:0000256" key="11">
    <source>
        <dbReference type="PIRSR" id="PIRSR601233-3"/>
    </source>
</evidence>
<evidence type="ECO:0000256" key="6">
    <source>
        <dbReference type="ARBA" id="ARBA00023134"/>
    </source>
</evidence>